<dbReference type="EMBL" id="KZ819321">
    <property type="protein sequence ID" value="PWN23568.1"/>
    <property type="molecule type" value="Genomic_DNA"/>
</dbReference>
<feature type="region of interest" description="Disordered" evidence="1">
    <location>
        <begin position="252"/>
        <end position="367"/>
    </location>
</feature>
<name>A0A316UF59_9BASI</name>
<dbReference type="Proteomes" id="UP000245942">
    <property type="component" value="Unassembled WGS sequence"/>
</dbReference>
<feature type="compositionally biased region" description="Gly residues" evidence="1">
    <location>
        <begin position="152"/>
        <end position="161"/>
    </location>
</feature>
<proteinExistence type="predicted"/>
<gene>
    <name evidence="3" type="ORF">BCV69DRAFT_295893</name>
</gene>
<dbReference type="GeneID" id="37015683"/>
<evidence type="ECO:0000313" key="3">
    <source>
        <dbReference type="EMBL" id="PWN23568.1"/>
    </source>
</evidence>
<dbReference type="RefSeq" id="XP_025350728.1">
    <property type="nucleotide sequence ID" value="XM_025493949.1"/>
</dbReference>
<keyword evidence="4" id="KW-1185">Reference proteome</keyword>
<feature type="compositionally biased region" description="Low complexity" evidence="1">
    <location>
        <begin position="193"/>
        <end position="207"/>
    </location>
</feature>
<evidence type="ECO:0000256" key="2">
    <source>
        <dbReference type="SAM" id="SignalP"/>
    </source>
</evidence>
<feature type="region of interest" description="Disordered" evidence="1">
    <location>
        <begin position="77"/>
        <end position="220"/>
    </location>
</feature>
<feature type="signal peptide" evidence="2">
    <location>
        <begin position="1"/>
        <end position="19"/>
    </location>
</feature>
<feature type="compositionally biased region" description="Low complexity" evidence="1">
    <location>
        <begin position="287"/>
        <end position="308"/>
    </location>
</feature>
<accession>A0A316UF59</accession>
<evidence type="ECO:0000256" key="1">
    <source>
        <dbReference type="SAM" id="MobiDB-lite"/>
    </source>
</evidence>
<protein>
    <submittedName>
        <fullName evidence="3">Uncharacterized protein</fullName>
    </submittedName>
</protein>
<evidence type="ECO:0000313" key="4">
    <source>
        <dbReference type="Proteomes" id="UP000245942"/>
    </source>
</evidence>
<organism evidence="3 4">
    <name type="scientific">Pseudomicrostroma glucosiphilum</name>
    <dbReference type="NCBI Taxonomy" id="1684307"/>
    <lineage>
        <taxon>Eukaryota</taxon>
        <taxon>Fungi</taxon>
        <taxon>Dikarya</taxon>
        <taxon>Basidiomycota</taxon>
        <taxon>Ustilaginomycotina</taxon>
        <taxon>Exobasidiomycetes</taxon>
        <taxon>Microstromatales</taxon>
        <taxon>Microstromatales incertae sedis</taxon>
        <taxon>Pseudomicrostroma</taxon>
    </lineage>
</organism>
<dbReference type="AlphaFoldDB" id="A0A316UF59"/>
<reference evidence="3 4" key="1">
    <citation type="journal article" date="2018" name="Mol. Biol. Evol.">
        <title>Broad Genomic Sampling Reveals a Smut Pathogenic Ancestry of the Fungal Clade Ustilaginomycotina.</title>
        <authorList>
            <person name="Kijpornyongpan T."/>
            <person name="Mondo S.J."/>
            <person name="Barry K."/>
            <person name="Sandor L."/>
            <person name="Lee J."/>
            <person name="Lipzen A."/>
            <person name="Pangilinan J."/>
            <person name="LaButti K."/>
            <person name="Hainaut M."/>
            <person name="Henrissat B."/>
            <person name="Grigoriev I.V."/>
            <person name="Spatafora J.W."/>
            <person name="Aime M.C."/>
        </authorList>
    </citation>
    <scope>NUCLEOTIDE SEQUENCE [LARGE SCALE GENOMIC DNA]</scope>
    <source>
        <strain evidence="3 4">MCA 4718</strain>
    </source>
</reference>
<feature type="compositionally biased region" description="Polar residues" evidence="1">
    <location>
        <begin position="172"/>
        <end position="192"/>
    </location>
</feature>
<sequence>MKSNALLITFIALAISAAAAPLKLASSQDAGALVERSYQARHHQAKGDYHPLPRDLPGSLSGEVTVEQARRAAGDLDLTKNIDLTNNNGDDQSGQGGNTHTSSGPGSGPSPGQLSGAIQSNKGSGLTMPTGACHSSGACGTQPDALSLQGLGPDGPGGAGQLGLPSKAYDTVPTSSGGPSADNASPDASKQDTNNTTTTSLTTTTAPTPAPAPTAPVVGTPLPMNLLATALIDIIRAFEKATTPISTAVTTSLAAAPTPAPGPTPVNTTTPGSGKPGDNTPDDAKSADPAAAGADSADSSVQDAAGSGRDLSDTDSVDGPFKWIVMRSTGAGKPDAASAKRTVDESSPAADKVQAAKRRILDFDSDE</sequence>
<feature type="chain" id="PRO_5016281178" evidence="2">
    <location>
        <begin position="20"/>
        <end position="367"/>
    </location>
</feature>
<keyword evidence="2" id="KW-0732">Signal</keyword>